<accession>A0A5E4RA44</accession>
<feature type="region of interest" description="Disordered" evidence="1">
    <location>
        <begin position="48"/>
        <end position="73"/>
    </location>
</feature>
<dbReference type="AlphaFoldDB" id="A0A5E4RA44"/>
<gene>
    <name evidence="2" type="ORF">LSINAPIS_LOCUS15585</name>
</gene>
<proteinExistence type="predicted"/>
<dbReference type="Proteomes" id="UP000324832">
    <property type="component" value="Unassembled WGS sequence"/>
</dbReference>
<sequence length="73" mass="7493">MRPATLAASASVAAARTAPRARCAVTLARNVRSGVRALTTLRATRRRGDACVPRGGGARAVTNPVRPGPTEQA</sequence>
<evidence type="ECO:0000256" key="1">
    <source>
        <dbReference type="SAM" id="MobiDB-lite"/>
    </source>
</evidence>
<organism evidence="2 3">
    <name type="scientific">Leptidea sinapis</name>
    <dbReference type="NCBI Taxonomy" id="189913"/>
    <lineage>
        <taxon>Eukaryota</taxon>
        <taxon>Metazoa</taxon>
        <taxon>Ecdysozoa</taxon>
        <taxon>Arthropoda</taxon>
        <taxon>Hexapoda</taxon>
        <taxon>Insecta</taxon>
        <taxon>Pterygota</taxon>
        <taxon>Neoptera</taxon>
        <taxon>Endopterygota</taxon>
        <taxon>Lepidoptera</taxon>
        <taxon>Glossata</taxon>
        <taxon>Ditrysia</taxon>
        <taxon>Papilionoidea</taxon>
        <taxon>Pieridae</taxon>
        <taxon>Dismorphiinae</taxon>
        <taxon>Leptidea</taxon>
    </lineage>
</organism>
<keyword evidence="3" id="KW-1185">Reference proteome</keyword>
<name>A0A5E4RA44_9NEOP</name>
<evidence type="ECO:0000313" key="2">
    <source>
        <dbReference type="EMBL" id="VVD06174.1"/>
    </source>
</evidence>
<evidence type="ECO:0000313" key="3">
    <source>
        <dbReference type="Proteomes" id="UP000324832"/>
    </source>
</evidence>
<reference evidence="2 3" key="1">
    <citation type="submission" date="2017-07" db="EMBL/GenBank/DDBJ databases">
        <authorList>
            <person name="Talla V."/>
            <person name="Backstrom N."/>
        </authorList>
    </citation>
    <scope>NUCLEOTIDE SEQUENCE [LARGE SCALE GENOMIC DNA]</scope>
</reference>
<dbReference type="EMBL" id="FZQP02007087">
    <property type="protein sequence ID" value="VVD06174.1"/>
    <property type="molecule type" value="Genomic_DNA"/>
</dbReference>
<protein>
    <submittedName>
        <fullName evidence="2">Uncharacterized protein</fullName>
    </submittedName>
</protein>